<reference evidence="1 2" key="1">
    <citation type="journal article" date="2019" name="Emerg. Microbes Infect.">
        <title>Comprehensive subspecies identification of 175 nontuberculous mycobacteria species based on 7547 genomic profiles.</title>
        <authorList>
            <person name="Matsumoto Y."/>
            <person name="Kinjo T."/>
            <person name="Motooka D."/>
            <person name="Nabeya D."/>
            <person name="Jung N."/>
            <person name="Uechi K."/>
            <person name="Horii T."/>
            <person name="Iida T."/>
            <person name="Fujita J."/>
            <person name="Nakamura S."/>
        </authorList>
    </citation>
    <scope>NUCLEOTIDE SEQUENCE [LARGE SCALE GENOMIC DNA]</scope>
    <source>
        <strain evidence="1 2">JCM 12375</strain>
    </source>
</reference>
<keyword evidence="2" id="KW-1185">Reference proteome</keyword>
<dbReference type="Proteomes" id="UP000465622">
    <property type="component" value="Chromosome"/>
</dbReference>
<evidence type="ECO:0000313" key="1">
    <source>
        <dbReference type="EMBL" id="BBX38488.1"/>
    </source>
</evidence>
<organism evidence="1 2">
    <name type="scientific">Mycolicibacterium mageritense</name>
    <name type="common">Mycobacterium mageritense</name>
    <dbReference type="NCBI Taxonomy" id="53462"/>
    <lineage>
        <taxon>Bacteria</taxon>
        <taxon>Bacillati</taxon>
        <taxon>Actinomycetota</taxon>
        <taxon>Actinomycetes</taxon>
        <taxon>Mycobacteriales</taxon>
        <taxon>Mycobacteriaceae</taxon>
        <taxon>Mycolicibacterium</taxon>
    </lineage>
</organism>
<gene>
    <name evidence="1" type="ORF">MMAGJ_77700</name>
</gene>
<name>A0ABN5YK91_MYCME</name>
<protein>
    <submittedName>
        <fullName evidence="1">Uncharacterized protein</fullName>
    </submittedName>
</protein>
<evidence type="ECO:0000313" key="2">
    <source>
        <dbReference type="Proteomes" id="UP000465622"/>
    </source>
</evidence>
<dbReference type="EMBL" id="AP022567">
    <property type="protein sequence ID" value="BBX38488.1"/>
    <property type="molecule type" value="Genomic_DNA"/>
</dbReference>
<sequence length="54" mass="6184">MRELAPLMESESLWIDIVAGKPKGNKESVATNHVWGWFRIGERRTNGPHRTPVQ</sequence>
<accession>A0ABN5YK91</accession>
<proteinExistence type="predicted"/>